<keyword evidence="1" id="KW-0029">Amino-acid transport</keyword>
<accession>A0ABW3ZFX2</accession>
<evidence type="ECO:0000256" key="2">
    <source>
        <dbReference type="SAM" id="SignalP"/>
    </source>
</evidence>
<feature type="chain" id="PRO_5047187202" evidence="2">
    <location>
        <begin position="25"/>
        <end position="397"/>
    </location>
</feature>
<dbReference type="InterPro" id="IPR051010">
    <property type="entry name" value="BCAA_transport"/>
</dbReference>
<sequence>MRTRLFHGLAAISLTLSLSLPATATTQVAQEGLTVEIGYLRQEVARPPTLTERDIPPADLGLKGAELGISENATTGMFLGQSYSLSTTVVPEGGDVAEALASAVAGSDLILLDAPAETLIAAADAYPETLFFNVSAPDVSLRAGDCRPNLLHTLPSYAMRADALAQMLVWAQWRDIALITGPHPADRAFGAAIEASLTKFGLEIGSRADWTIDADLRRSAGTEVRMLTQGLGEFDVLLVADEVHDFGRYLLYNTWLPRPVMGSEGLVPSAWAPVIEQWGALQLQGRFHDIASRDMQDVDYAAWAAVRSIGEAVTRTGVEDVATLREFILGSEFELAGFKGKPMSFRDWNGQLRQPIALAHPRALAGEAPFDGFLHQTDPLDTLGLDRSDAGCTAFGG</sequence>
<dbReference type="RefSeq" id="WP_386802158.1">
    <property type="nucleotide sequence ID" value="NZ_JBHTMU010000008.1"/>
</dbReference>
<keyword evidence="4" id="KW-1185">Reference proteome</keyword>
<evidence type="ECO:0000313" key="3">
    <source>
        <dbReference type="EMBL" id="MFD1342095.1"/>
    </source>
</evidence>
<dbReference type="PANTHER" id="PTHR30483">
    <property type="entry name" value="LEUCINE-SPECIFIC-BINDING PROTEIN"/>
    <property type="match status" value="1"/>
</dbReference>
<dbReference type="EMBL" id="JBHTMU010000008">
    <property type="protein sequence ID" value="MFD1342095.1"/>
    <property type="molecule type" value="Genomic_DNA"/>
</dbReference>
<protein>
    <submittedName>
        <fullName evidence="3">ABC transporter substrate-binding protein</fullName>
    </submittedName>
</protein>
<dbReference type="InterPro" id="IPR022478">
    <property type="entry name" value="ABC_transptr_sub-bd_PQQ"/>
</dbReference>
<dbReference type="NCBIfam" id="TIGR03863">
    <property type="entry name" value="PQQ_ABC_bind"/>
    <property type="match status" value="1"/>
</dbReference>
<reference evidence="4" key="1">
    <citation type="journal article" date="2019" name="Int. J. Syst. Evol. Microbiol.">
        <title>The Global Catalogue of Microorganisms (GCM) 10K type strain sequencing project: providing services to taxonomists for standard genome sequencing and annotation.</title>
        <authorList>
            <consortium name="The Broad Institute Genomics Platform"/>
            <consortium name="The Broad Institute Genome Sequencing Center for Infectious Disease"/>
            <person name="Wu L."/>
            <person name="Ma J."/>
        </authorList>
    </citation>
    <scope>NUCLEOTIDE SEQUENCE [LARGE SCALE GENOMIC DNA]</scope>
    <source>
        <strain evidence="4">CCUG 62953</strain>
    </source>
</reference>
<gene>
    <name evidence="3" type="ORF">ACFQ4E_06665</name>
</gene>
<organism evidence="3 4">
    <name type="scientific">Litorisediminicola beolgyonensis</name>
    <dbReference type="NCBI Taxonomy" id="1173614"/>
    <lineage>
        <taxon>Bacteria</taxon>
        <taxon>Pseudomonadati</taxon>
        <taxon>Pseudomonadota</taxon>
        <taxon>Alphaproteobacteria</taxon>
        <taxon>Rhodobacterales</taxon>
        <taxon>Paracoccaceae</taxon>
        <taxon>Litorisediminicola</taxon>
    </lineage>
</organism>
<dbReference type="PANTHER" id="PTHR30483:SF6">
    <property type="entry name" value="PERIPLASMIC BINDING PROTEIN OF ABC TRANSPORTER FOR NATURAL AMINO ACIDS"/>
    <property type="match status" value="1"/>
</dbReference>
<dbReference type="SUPFAM" id="SSF53822">
    <property type="entry name" value="Periplasmic binding protein-like I"/>
    <property type="match status" value="1"/>
</dbReference>
<keyword evidence="1" id="KW-0813">Transport</keyword>
<proteinExistence type="predicted"/>
<comment type="caution">
    <text evidence="3">The sequence shown here is derived from an EMBL/GenBank/DDBJ whole genome shotgun (WGS) entry which is preliminary data.</text>
</comment>
<name>A0ABW3ZFX2_9RHOB</name>
<evidence type="ECO:0000256" key="1">
    <source>
        <dbReference type="ARBA" id="ARBA00022970"/>
    </source>
</evidence>
<feature type="signal peptide" evidence="2">
    <location>
        <begin position="1"/>
        <end position="24"/>
    </location>
</feature>
<dbReference type="InterPro" id="IPR028082">
    <property type="entry name" value="Peripla_BP_I"/>
</dbReference>
<keyword evidence="2" id="KW-0732">Signal</keyword>
<dbReference type="Proteomes" id="UP001597135">
    <property type="component" value="Unassembled WGS sequence"/>
</dbReference>
<evidence type="ECO:0000313" key="4">
    <source>
        <dbReference type="Proteomes" id="UP001597135"/>
    </source>
</evidence>